<organism evidence="2">
    <name type="scientific">Blastobotrys adeninivorans</name>
    <name type="common">Yeast</name>
    <name type="synonym">Arxula adeninivorans</name>
    <dbReference type="NCBI Taxonomy" id="409370"/>
    <lineage>
        <taxon>Eukaryota</taxon>
        <taxon>Fungi</taxon>
        <taxon>Dikarya</taxon>
        <taxon>Ascomycota</taxon>
        <taxon>Saccharomycotina</taxon>
        <taxon>Dipodascomycetes</taxon>
        <taxon>Dipodascales</taxon>
        <taxon>Trichomonascaceae</taxon>
        <taxon>Blastobotrys</taxon>
    </lineage>
</organism>
<accession>A0A060T2E5</accession>
<feature type="compositionally biased region" description="Basic and acidic residues" evidence="1">
    <location>
        <begin position="15"/>
        <end position="26"/>
    </location>
</feature>
<feature type="region of interest" description="Disordered" evidence="1">
    <location>
        <begin position="177"/>
        <end position="208"/>
    </location>
</feature>
<feature type="region of interest" description="Disordered" evidence="1">
    <location>
        <begin position="126"/>
        <end position="157"/>
    </location>
</feature>
<sequence>MGFVSSTRKRRIKEPKRDRKGESGDCKRRKKSSSKGKKSSSPSPSLSLEHLPIEILQRIFIHSRNPALLECSKYLYYTLSGSSWLHSEIVRASSEEVEDGRRLDIRVCGLKFITVDLLKNNNIDTFVDPESEPSSDNFESPLSAAPEESSTDAHAEPDPDVELEQILALTEEEATAGQLLTTDSEIVNNEQEEPSEEAPVEEKGPLLPEALELPPFSQRKIDVINYMLEKKCQSRDGSKVVEHAVQNNNEQLVQRLVTAGLSFDHKAVVLALEQGYFNIAHTLLSSTVFSADDESLWDHVTKSRNITTFNFLRQYGSPPYHLLT</sequence>
<gene>
    <name evidence="2" type="ORF">GNLVRS02_ARAD1C30998g</name>
</gene>
<feature type="compositionally biased region" description="Basic residues" evidence="1">
    <location>
        <begin position="27"/>
        <end position="38"/>
    </location>
</feature>
<reference evidence="2" key="2">
    <citation type="submission" date="2014-06" db="EMBL/GenBank/DDBJ databases">
        <title>The complete genome of Blastobotrys (Arxula) adeninivorans LS3 - a yeast of biotechnological interest.</title>
        <authorList>
            <person name="Kunze G."/>
            <person name="Gaillardin C."/>
            <person name="Czernicka M."/>
            <person name="Durrens P."/>
            <person name="Martin T."/>
            <person name="Boer E."/>
            <person name="Gabaldon T."/>
            <person name="Cruz J."/>
            <person name="Talla E."/>
            <person name="Marck C."/>
            <person name="Goffeau A."/>
            <person name="Barbe V."/>
            <person name="Baret P."/>
            <person name="Baronian K."/>
            <person name="Beier S."/>
            <person name="Bleykasten C."/>
            <person name="Bode R."/>
            <person name="Casaregola S."/>
            <person name="Despons L."/>
            <person name="Fairhead C."/>
            <person name="Giersberg M."/>
            <person name="Gierski P."/>
            <person name="Hahnel U."/>
            <person name="Hartmann A."/>
            <person name="Jankowska D."/>
            <person name="Jubin C."/>
            <person name="Jung P."/>
            <person name="Lafontaine I."/>
            <person name="Leh-Louis V."/>
            <person name="Lemaire M."/>
            <person name="Marcet-Houben M."/>
            <person name="Mascher M."/>
            <person name="Morel G."/>
            <person name="Richard G.-F."/>
            <person name="Riechen J."/>
            <person name="Sacerdot C."/>
            <person name="Sarkar A."/>
            <person name="Savel G."/>
            <person name="Schacherer J."/>
            <person name="Sherman D."/>
            <person name="Straub M.-L."/>
            <person name="Stein N."/>
            <person name="Thierry A."/>
            <person name="Trautwein-Schult A."/>
            <person name="Westhof E."/>
            <person name="Worch S."/>
            <person name="Dujon B."/>
            <person name="Souciet J.-L."/>
            <person name="Wincker P."/>
            <person name="Scholz U."/>
            <person name="Neuveglise N."/>
        </authorList>
    </citation>
    <scope>NUCLEOTIDE SEQUENCE</scope>
    <source>
        <strain evidence="2">LS3</strain>
    </source>
</reference>
<reference evidence="2" key="1">
    <citation type="submission" date="2014-02" db="EMBL/GenBank/DDBJ databases">
        <authorList>
            <person name="Genoscope - CEA"/>
        </authorList>
    </citation>
    <scope>NUCLEOTIDE SEQUENCE</scope>
    <source>
        <strain evidence="2">LS3</strain>
    </source>
</reference>
<dbReference type="EMBL" id="HG937693">
    <property type="protein sequence ID" value="CDP35250.1"/>
    <property type="molecule type" value="Genomic_DNA"/>
</dbReference>
<name>A0A060T2E5_BLAAD</name>
<evidence type="ECO:0000313" key="2">
    <source>
        <dbReference type="EMBL" id="CDP35250.1"/>
    </source>
</evidence>
<proteinExistence type="predicted"/>
<feature type="region of interest" description="Disordered" evidence="1">
    <location>
        <begin position="1"/>
        <end position="46"/>
    </location>
</feature>
<evidence type="ECO:0000256" key="1">
    <source>
        <dbReference type="SAM" id="MobiDB-lite"/>
    </source>
</evidence>
<feature type="compositionally biased region" description="Low complexity" evidence="1">
    <location>
        <begin position="139"/>
        <end position="148"/>
    </location>
</feature>
<dbReference type="SUPFAM" id="SSF140860">
    <property type="entry name" value="Pseudo ankyrin repeat-like"/>
    <property type="match status" value="1"/>
</dbReference>
<protein>
    <submittedName>
        <fullName evidence="2">ARAD1C30998p</fullName>
    </submittedName>
</protein>
<dbReference type="AlphaFoldDB" id="A0A060T2E5"/>
<feature type="compositionally biased region" description="Acidic residues" evidence="1">
    <location>
        <begin position="190"/>
        <end position="199"/>
    </location>
</feature>